<reference evidence="1" key="1">
    <citation type="submission" date="2021-01" db="EMBL/GenBank/DDBJ databases">
        <authorList>
            <person name="Kaushik A."/>
        </authorList>
    </citation>
    <scope>NUCLEOTIDE SEQUENCE</scope>
    <source>
        <strain evidence="1">AG1-1C</strain>
    </source>
</reference>
<proteinExistence type="predicted"/>
<dbReference type="AlphaFoldDB" id="A0A8H3AZ55"/>
<name>A0A8H3AZ55_9AGAM</name>
<dbReference type="EMBL" id="CAJMWS010000435">
    <property type="protein sequence ID" value="CAE6443975.1"/>
    <property type="molecule type" value="Genomic_DNA"/>
</dbReference>
<protein>
    <submittedName>
        <fullName evidence="1">Uncharacterized protein</fullName>
    </submittedName>
</protein>
<dbReference type="SUPFAM" id="SSF52047">
    <property type="entry name" value="RNI-like"/>
    <property type="match status" value="1"/>
</dbReference>
<sequence>MYQWPPIESILQKGGERKLHLVGSDESGNVDALSEVLAKHGHHFYAINLRVMNLNALRDVIHTFLQCDTTGTLTELSIQSGGDFCKYDEHSGIKYQDYLLSPTHSREPAFQNMLRALKVLRVSMVNLQWDTIAFSTQLVSLWVDRVTLGYDDAAMLFLRALSSACVLRDLQITDLITFRLPGITIDQGALPSVRFPSLKSLFLGGLTFNTLRTLLLMITPGPHRLKLYFGPECLTIAVEQSGHVQLPERVPLASLCSLLKPIPVDTLTLVDHIQCTTVWLKGAMLRTLLNALPTLKTLRLQNWILYRRTWRDIARQPHDTQTDPQTDSLPSLKGLYITSGKFGNTRLKDVRKVVTGHNLQKLVLGDTGETLGSNRKHRKPIQECRDLMGWLKENVRDFRLAEREYHLPESELYQWRLW</sequence>
<organism evidence="1 2">
    <name type="scientific">Rhizoctonia solani</name>
    <dbReference type="NCBI Taxonomy" id="456999"/>
    <lineage>
        <taxon>Eukaryota</taxon>
        <taxon>Fungi</taxon>
        <taxon>Dikarya</taxon>
        <taxon>Basidiomycota</taxon>
        <taxon>Agaricomycotina</taxon>
        <taxon>Agaricomycetes</taxon>
        <taxon>Cantharellales</taxon>
        <taxon>Ceratobasidiaceae</taxon>
        <taxon>Rhizoctonia</taxon>
    </lineage>
</organism>
<gene>
    <name evidence="1" type="ORF">RDB_LOCUS134755</name>
</gene>
<evidence type="ECO:0000313" key="2">
    <source>
        <dbReference type="Proteomes" id="UP000663846"/>
    </source>
</evidence>
<comment type="caution">
    <text evidence="1">The sequence shown here is derived from an EMBL/GenBank/DDBJ whole genome shotgun (WGS) entry which is preliminary data.</text>
</comment>
<dbReference type="Proteomes" id="UP000663846">
    <property type="component" value="Unassembled WGS sequence"/>
</dbReference>
<evidence type="ECO:0000313" key="1">
    <source>
        <dbReference type="EMBL" id="CAE6443975.1"/>
    </source>
</evidence>
<accession>A0A8H3AZ55</accession>